<keyword evidence="3" id="KW-1185">Reference proteome</keyword>
<proteinExistence type="predicted"/>
<dbReference type="EMBL" id="CARXXK010000001">
    <property type="protein sequence ID" value="CAI6345891.1"/>
    <property type="molecule type" value="Genomic_DNA"/>
</dbReference>
<evidence type="ECO:0000256" key="1">
    <source>
        <dbReference type="SAM" id="MobiDB-lite"/>
    </source>
</evidence>
<protein>
    <submittedName>
        <fullName evidence="2">Uncharacterized protein</fullName>
    </submittedName>
</protein>
<sequence>MTSFSYGSGALTRRASGISTSVAFNPDNTSKCISHGKSADRTPGLRGDKLVFDQLSGIRWQQGNTGGMDKVVQWKIVSTGSNGSQLVDCSYVTSSCRSIID</sequence>
<reference evidence="2 3" key="1">
    <citation type="submission" date="2023-01" db="EMBL/GenBank/DDBJ databases">
        <authorList>
            <person name="Whitehead M."/>
        </authorList>
    </citation>
    <scope>NUCLEOTIDE SEQUENCE [LARGE SCALE GENOMIC DNA]</scope>
</reference>
<organism evidence="2 3">
    <name type="scientific">Macrosiphum euphorbiae</name>
    <name type="common">potato aphid</name>
    <dbReference type="NCBI Taxonomy" id="13131"/>
    <lineage>
        <taxon>Eukaryota</taxon>
        <taxon>Metazoa</taxon>
        <taxon>Ecdysozoa</taxon>
        <taxon>Arthropoda</taxon>
        <taxon>Hexapoda</taxon>
        <taxon>Insecta</taxon>
        <taxon>Pterygota</taxon>
        <taxon>Neoptera</taxon>
        <taxon>Paraneoptera</taxon>
        <taxon>Hemiptera</taxon>
        <taxon>Sternorrhyncha</taxon>
        <taxon>Aphidomorpha</taxon>
        <taxon>Aphidoidea</taxon>
        <taxon>Aphididae</taxon>
        <taxon>Macrosiphini</taxon>
        <taxon>Macrosiphum</taxon>
    </lineage>
</organism>
<comment type="caution">
    <text evidence="2">The sequence shown here is derived from an EMBL/GenBank/DDBJ whole genome shotgun (WGS) entry which is preliminary data.</text>
</comment>
<dbReference type="AlphaFoldDB" id="A0AAV0VNS3"/>
<evidence type="ECO:0000313" key="2">
    <source>
        <dbReference type="EMBL" id="CAI6345891.1"/>
    </source>
</evidence>
<feature type="region of interest" description="Disordered" evidence="1">
    <location>
        <begin position="23"/>
        <end position="42"/>
    </location>
</feature>
<name>A0AAV0VNS3_9HEMI</name>
<dbReference type="Proteomes" id="UP001160148">
    <property type="component" value="Unassembled WGS sequence"/>
</dbReference>
<feature type="compositionally biased region" description="Polar residues" evidence="1">
    <location>
        <begin position="23"/>
        <end position="32"/>
    </location>
</feature>
<evidence type="ECO:0000313" key="3">
    <source>
        <dbReference type="Proteomes" id="UP001160148"/>
    </source>
</evidence>
<gene>
    <name evidence="2" type="ORF">MEUPH1_LOCUS2852</name>
</gene>
<accession>A0AAV0VNS3</accession>